<sequence>MKAINTLFAVAALSVAATGVASASDSAADARVRAALSDNVIVGQAQPATQSSALRQASFADTGMSAAAGRVQQSISAERIQGESRAVASDSQGFVNDAGKSVSATRVQNALSDSSV</sequence>
<feature type="signal peptide" evidence="2">
    <location>
        <begin position="1"/>
        <end position="23"/>
    </location>
</feature>
<organism evidence="3 4">
    <name type="scientific">Cobetia crustatorum</name>
    <dbReference type="NCBI Taxonomy" id="553385"/>
    <lineage>
        <taxon>Bacteria</taxon>
        <taxon>Pseudomonadati</taxon>
        <taxon>Pseudomonadota</taxon>
        <taxon>Gammaproteobacteria</taxon>
        <taxon>Oceanospirillales</taxon>
        <taxon>Halomonadaceae</taxon>
        <taxon>Cobetia</taxon>
    </lineage>
</organism>
<protein>
    <recommendedName>
        <fullName evidence="5">DUF4148 domain-containing protein</fullName>
    </recommendedName>
</protein>
<dbReference type="EMBL" id="VNFH01000006">
    <property type="protein sequence ID" value="TVU70194.1"/>
    <property type="molecule type" value="Genomic_DNA"/>
</dbReference>
<feature type="region of interest" description="Disordered" evidence="1">
    <location>
        <begin position="81"/>
        <end position="116"/>
    </location>
</feature>
<keyword evidence="4" id="KW-1185">Reference proteome</keyword>
<gene>
    <name evidence="3" type="ORF">FQP86_10395</name>
</gene>
<evidence type="ECO:0000256" key="1">
    <source>
        <dbReference type="SAM" id="MobiDB-lite"/>
    </source>
</evidence>
<dbReference type="Proteomes" id="UP000319941">
    <property type="component" value="Unassembled WGS sequence"/>
</dbReference>
<dbReference type="AlphaFoldDB" id="A0A558HM24"/>
<reference evidence="3 4" key="1">
    <citation type="submission" date="2019-07" db="EMBL/GenBank/DDBJ databases">
        <title>Diversity of Bacteria from Kongsfjorden, Arctic.</title>
        <authorList>
            <person name="Yu Y."/>
        </authorList>
    </citation>
    <scope>NUCLEOTIDE SEQUENCE [LARGE SCALE GENOMIC DNA]</scope>
    <source>
        <strain evidence="3 4">SM1923</strain>
    </source>
</reference>
<feature type="compositionally biased region" description="Polar residues" evidence="1">
    <location>
        <begin position="102"/>
        <end position="116"/>
    </location>
</feature>
<name>A0A558HM24_9GAMM</name>
<feature type="chain" id="PRO_5022067989" description="DUF4148 domain-containing protein" evidence="2">
    <location>
        <begin position="24"/>
        <end position="116"/>
    </location>
</feature>
<comment type="caution">
    <text evidence="3">The sequence shown here is derived from an EMBL/GenBank/DDBJ whole genome shotgun (WGS) entry which is preliminary data.</text>
</comment>
<dbReference type="OrthoDB" id="9987531at2"/>
<accession>A0A558HM24</accession>
<evidence type="ECO:0000256" key="2">
    <source>
        <dbReference type="SAM" id="SignalP"/>
    </source>
</evidence>
<dbReference type="RefSeq" id="WP_024950853.1">
    <property type="nucleotide sequence ID" value="NZ_CAWOWR010000116.1"/>
</dbReference>
<dbReference type="STRING" id="553385.GCA_000591415_00476"/>
<evidence type="ECO:0000313" key="3">
    <source>
        <dbReference type="EMBL" id="TVU70194.1"/>
    </source>
</evidence>
<evidence type="ECO:0008006" key="5">
    <source>
        <dbReference type="Google" id="ProtNLM"/>
    </source>
</evidence>
<keyword evidence="2" id="KW-0732">Signal</keyword>
<evidence type="ECO:0000313" key="4">
    <source>
        <dbReference type="Proteomes" id="UP000319941"/>
    </source>
</evidence>
<proteinExistence type="predicted"/>